<accession>A0ABS8MH66</accession>
<keyword evidence="3" id="KW-1185">Reference proteome</keyword>
<dbReference type="InterPro" id="IPR029045">
    <property type="entry name" value="ClpP/crotonase-like_dom_sf"/>
</dbReference>
<name>A0ABS8MH66_9FLAO</name>
<evidence type="ECO:0000259" key="1">
    <source>
        <dbReference type="SMART" id="SM00245"/>
    </source>
</evidence>
<gene>
    <name evidence="2" type="ORF">LNP81_17515</name>
</gene>
<proteinExistence type="predicted"/>
<protein>
    <recommendedName>
        <fullName evidence="1">Tail specific protease domain-containing protein</fullName>
    </recommendedName>
</protein>
<reference evidence="2" key="1">
    <citation type="submission" date="2021-11" db="EMBL/GenBank/DDBJ databases">
        <title>Description of novel Flavobacterium species.</title>
        <authorList>
            <person name="Saticioglu I.B."/>
            <person name="Ay H."/>
            <person name="Altun S."/>
            <person name="Duman M."/>
        </authorList>
    </citation>
    <scope>NUCLEOTIDE SEQUENCE</scope>
    <source>
        <strain evidence="2">F-30</strain>
    </source>
</reference>
<dbReference type="RefSeq" id="WP_230038081.1">
    <property type="nucleotide sequence ID" value="NZ_JAJJMM010000001.1"/>
</dbReference>
<comment type="caution">
    <text evidence="2">The sequence shown here is derived from an EMBL/GenBank/DDBJ whole genome shotgun (WGS) entry which is preliminary data.</text>
</comment>
<dbReference type="InterPro" id="IPR005151">
    <property type="entry name" value="Tail-specific_protease"/>
</dbReference>
<dbReference type="PANTHER" id="PTHR32060:SF22">
    <property type="entry name" value="CARBOXYL-TERMINAL-PROCESSING PEPTIDASE 3, CHLOROPLASTIC"/>
    <property type="match status" value="1"/>
</dbReference>
<evidence type="ECO:0000313" key="2">
    <source>
        <dbReference type="EMBL" id="MCC9064809.1"/>
    </source>
</evidence>
<sequence>MNRKNIFTITLCFCFIMQMFSQEKQVINTTEKYKQFGLVWGLLKYHHSEVSKGIYNWDEIFVENIDKLESIQTQTNLDTFLLNFVLSVKESKIKTDTTTDNEFTKNVDYNWIEQYSVNKELYTRLKKLENNTSIGNYYTSKSGIPTFENEKGFKAFDYKIKSHRLLELFSFWNVIQYHYVNKYLMDKNWFSELENFIDDFANGNSQLKYELAKTNLIVSLNDSHSYFFSKTVLDSLFTFKPPMTIVDVNDTLVVTRIFNKLVEKDDLKLGDLIFEINDMDIKSFLKQKIGTKISSSNEAHLKYWTRFLMWNKEDSIKVKIKRKDLVTTKYIHLYKTLSKDEDYSSLPFFSYKKEWQIIDDNIGYINLKTISKDDLKKAFEEFSNTNGIIIDLRNYPKSISGSDIANYTYPERKEFIKVLFSSRNRPSLAKFDKPAISAIVDPFKAGGKNSKYYSKKIILLVNNTTQSKAEYIGMAIQASPTCITVGETTSGAPMNVTLFKLPDATEIQFTAMGGFYPDGTGVQRKGLKIDHFVKETTSNFTEDQYIIKGIELIKSTTNKEN</sequence>
<dbReference type="SMART" id="SM00245">
    <property type="entry name" value="TSPc"/>
    <property type="match status" value="1"/>
</dbReference>
<organism evidence="2 3">
    <name type="scientific">Flavobacterium piscisymbiosum</name>
    <dbReference type="NCBI Taxonomy" id="2893753"/>
    <lineage>
        <taxon>Bacteria</taxon>
        <taxon>Pseudomonadati</taxon>
        <taxon>Bacteroidota</taxon>
        <taxon>Flavobacteriia</taxon>
        <taxon>Flavobacteriales</taxon>
        <taxon>Flavobacteriaceae</taxon>
        <taxon>Flavobacterium</taxon>
    </lineage>
</organism>
<dbReference type="PANTHER" id="PTHR32060">
    <property type="entry name" value="TAIL-SPECIFIC PROTEASE"/>
    <property type="match status" value="1"/>
</dbReference>
<feature type="domain" description="Tail specific protease" evidence="1">
    <location>
        <begin position="313"/>
        <end position="534"/>
    </location>
</feature>
<evidence type="ECO:0000313" key="3">
    <source>
        <dbReference type="Proteomes" id="UP001430679"/>
    </source>
</evidence>
<dbReference type="Gene3D" id="3.90.226.10">
    <property type="entry name" value="2-enoyl-CoA Hydratase, Chain A, domain 1"/>
    <property type="match status" value="1"/>
</dbReference>
<dbReference type="Proteomes" id="UP001430679">
    <property type="component" value="Unassembled WGS sequence"/>
</dbReference>
<dbReference type="EMBL" id="JAJJMM010000001">
    <property type="protein sequence ID" value="MCC9064809.1"/>
    <property type="molecule type" value="Genomic_DNA"/>
</dbReference>
<dbReference type="SUPFAM" id="SSF52096">
    <property type="entry name" value="ClpP/crotonase"/>
    <property type="match status" value="1"/>
</dbReference>
<dbReference type="Pfam" id="PF03572">
    <property type="entry name" value="Peptidase_S41"/>
    <property type="match status" value="1"/>
</dbReference>